<keyword evidence="2" id="KW-0472">Membrane</keyword>
<evidence type="ECO:0000259" key="4">
    <source>
        <dbReference type="Pfam" id="PF15420"/>
    </source>
</evidence>
<organism evidence="5 6">
    <name type="scientific">Streptomyces ramulosus</name>
    <dbReference type="NCBI Taxonomy" id="47762"/>
    <lineage>
        <taxon>Bacteria</taxon>
        <taxon>Bacillati</taxon>
        <taxon>Actinomycetota</taxon>
        <taxon>Actinomycetes</taxon>
        <taxon>Kitasatosporales</taxon>
        <taxon>Streptomycetaceae</taxon>
        <taxon>Streptomyces</taxon>
    </lineage>
</organism>
<accession>A0ABW1FDG0</accession>
<evidence type="ECO:0000313" key="6">
    <source>
        <dbReference type="Proteomes" id="UP001596241"/>
    </source>
</evidence>
<feature type="transmembrane region" description="Helical" evidence="2">
    <location>
        <begin position="142"/>
        <end position="160"/>
    </location>
</feature>
<dbReference type="InterPro" id="IPR027788">
    <property type="entry name" value="Alpha/beta-hydrolase_N_dom"/>
</dbReference>
<dbReference type="Pfam" id="PF15420">
    <property type="entry name" value="Abhydrolase_9_N"/>
    <property type="match status" value="1"/>
</dbReference>
<keyword evidence="5" id="KW-0378">Hydrolase</keyword>
<feature type="transmembrane region" description="Helical" evidence="2">
    <location>
        <begin position="250"/>
        <end position="270"/>
    </location>
</feature>
<feature type="transmembrane region" description="Helical" evidence="2">
    <location>
        <begin position="209"/>
        <end position="230"/>
    </location>
</feature>
<reference evidence="6" key="1">
    <citation type="journal article" date="2019" name="Int. J. Syst. Evol. Microbiol.">
        <title>The Global Catalogue of Microorganisms (GCM) 10K type strain sequencing project: providing services to taxonomists for standard genome sequencing and annotation.</title>
        <authorList>
            <consortium name="The Broad Institute Genomics Platform"/>
            <consortium name="The Broad Institute Genome Sequencing Center for Infectious Disease"/>
            <person name="Wu L."/>
            <person name="Ma J."/>
        </authorList>
    </citation>
    <scope>NUCLEOTIDE SEQUENCE [LARGE SCALE GENOMIC DNA]</scope>
    <source>
        <strain evidence="6">CGMCC 1.15809</strain>
    </source>
</reference>
<dbReference type="InterPro" id="IPR027787">
    <property type="entry name" value="Alpha/beta-hydrolase_catalytic"/>
</dbReference>
<keyword evidence="2" id="KW-1133">Transmembrane helix</keyword>
<sequence>MRFCGGAWKLAENSRITSTAAGGSSFRVFARRVCGCRGGSRSRSLSDHAPALSSRALIGRPVTRRNPARSTPIRAPTAGPRGAERRLVGAAAKEGQFPSIVIYGVGGVVSQESPGAADTPPPNVCHREPAQRAASAGVGPPYVTLPGAWGALLLACLSFTPSLLPRGGVLQGVISGILAAIGYGLGVSAAWIWRVFADRGPRPARRSSWRAFCIAGIVLLGVAFGLGQYWQHQIRHMLDATQYSLLQTIASLPLAFLLFWLILSAARGVRAVYRWVARRLRRWIGARAAKAVGGILVAVTSVLVLSGLLVDGLVAAANQAFSLRDTRTEEGVRQPATVLRSGGPGSSVPWDSLGRKGRAFVSGGPSDVDIARFTGRRAPTPIRAYAGLQTADATESRAARAVADLERTDGFRRRALLVMTTTGSGWVDPAAVDSFEYLTGGDCATVALQYSYLPSWMSYLVDQSKAREAGRELFDAVYDVWSKLPADDRPRLYVAGESLGAFGGETAFSGEYDLRNRTAGTLFAGPPNFSTLFRRFSDHREPGSPEVQPVYKGGRTVRFATDAGAVIPPPGAPWEGPRVLYLLHASDPIVWWGPHLMLDEPDWIGEPAGDDVLTSMFWVPFVTFWQVTADLPFATGVPAGHGHTYKAEYVDGWNAVLRPAGITEQDLARLRHIVSRGA</sequence>
<proteinExistence type="predicted"/>
<dbReference type="Pfam" id="PF10081">
    <property type="entry name" value="Abhydrolase_9"/>
    <property type="match status" value="1"/>
</dbReference>
<feature type="region of interest" description="Disordered" evidence="1">
    <location>
        <begin position="112"/>
        <end position="131"/>
    </location>
</feature>
<evidence type="ECO:0000259" key="3">
    <source>
        <dbReference type="Pfam" id="PF10081"/>
    </source>
</evidence>
<dbReference type="EMBL" id="JBHSPW010000001">
    <property type="protein sequence ID" value="MFC5891763.1"/>
    <property type="molecule type" value="Genomic_DNA"/>
</dbReference>
<dbReference type="Proteomes" id="UP001596241">
    <property type="component" value="Unassembled WGS sequence"/>
</dbReference>
<name>A0ABW1FDG0_9ACTN</name>
<evidence type="ECO:0000256" key="1">
    <source>
        <dbReference type="SAM" id="MobiDB-lite"/>
    </source>
</evidence>
<dbReference type="RefSeq" id="WP_386458516.1">
    <property type="nucleotide sequence ID" value="NZ_JBHSPW010000001.1"/>
</dbReference>
<feature type="domain" description="Alpha/beta-hydrolase N-terminal" evidence="4">
    <location>
        <begin position="159"/>
        <end position="365"/>
    </location>
</feature>
<comment type="caution">
    <text evidence="5">The sequence shown here is derived from an EMBL/GenBank/DDBJ whole genome shotgun (WGS) entry which is preliminary data.</text>
</comment>
<evidence type="ECO:0000256" key="2">
    <source>
        <dbReference type="SAM" id="Phobius"/>
    </source>
</evidence>
<dbReference type="GO" id="GO:0016787">
    <property type="term" value="F:hydrolase activity"/>
    <property type="evidence" value="ECO:0007669"/>
    <property type="project" value="UniProtKB-KW"/>
</dbReference>
<gene>
    <name evidence="5" type="ORF">ACFP3M_02845</name>
</gene>
<keyword evidence="2" id="KW-0812">Transmembrane</keyword>
<keyword evidence="6" id="KW-1185">Reference proteome</keyword>
<feature type="transmembrane region" description="Helical" evidence="2">
    <location>
        <begin position="291"/>
        <end position="317"/>
    </location>
</feature>
<feature type="domain" description="Alpha/beta-hydrolase catalytic" evidence="3">
    <location>
        <begin position="382"/>
        <end position="670"/>
    </location>
</feature>
<protein>
    <submittedName>
        <fullName evidence="5">Alpha/beta hydrolase</fullName>
    </submittedName>
</protein>
<feature type="transmembrane region" description="Helical" evidence="2">
    <location>
        <begin position="172"/>
        <end position="197"/>
    </location>
</feature>
<evidence type="ECO:0000313" key="5">
    <source>
        <dbReference type="EMBL" id="MFC5891763.1"/>
    </source>
</evidence>